<evidence type="ECO:0000256" key="1">
    <source>
        <dbReference type="ARBA" id="ARBA00022448"/>
    </source>
</evidence>
<evidence type="ECO:0000256" key="5">
    <source>
        <dbReference type="SAM" id="Phobius"/>
    </source>
</evidence>
<dbReference type="Proteomes" id="UP001278995">
    <property type="component" value="Unassembled WGS sequence"/>
</dbReference>
<organism evidence="8 9">
    <name type="scientific">Acinetobacter faecalis</name>
    <dbReference type="NCBI Taxonomy" id="2665161"/>
    <lineage>
        <taxon>Bacteria</taxon>
        <taxon>Pseudomonadati</taxon>
        <taxon>Pseudomonadota</taxon>
        <taxon>Gammaproteobacteria</taxon>
        <taxon>Moraxellales</taxon>
        <taxon>Moraxellaceae</taxon>
        <taxon>Acinetobacter</taxon>
    </lineage>
</organism>
<evidence type="ECO:0000256" key="2">
    <source>
        <dbReference type="ARBA" id="ARBA00022692"/>
    </source>
</evidence>
<reference evidence="6 10" key="2">
    <citation type="submission" date="2023-11" db="EMBL/GenBank/DDBJ databases">
        <title>The common occurrence of Acinetobacte faecalis in cattle feces and its emended description.</title>
        <authorList>
            <person name="Kyselkova M."/>
            <person name="Xanthopoulou K."/>
            <person name="Shestivska V."/>
            <person name="Spanelova P."/>
            <person name="Maixnerova M."/>
            <person name="Higgins P.G."/>
            <person name="Nemec A."/>
        </authorList>
    </citation>
    <scope>NUCLEOTIDE SEQUENCE [LARGE SCALE GENOMIC DNA]</scope>
    <source>
        <strain evidence="6 10">ANC 7483</strain>
    </source>
</reference>
<dbReference type="InterPro" id="IPR050835">
    <property type="entry name" value="ABC_transporter_sub-D"/>
</dbReference>
<dbReference type="GeneID" id="86887293"/>
<accession>A0A6L6GE55</accession>
<feature type="transmembrane region" description="Helical" evidence="5">
    <location>
        <begin position="93"/>
        <end position="116"/>
    </location>
</feature>
<reference evidence="7" key="3">
    <citation type="submission" date="2023-11" db="EMBL/GenBank/DDBJ databases">
        <authorList>
            <person name="Kyselkova M."/>
            <person name="Xanthopoulou K."/>
            <person name="Shestivska V."/>
            <person name="Spanelova P."/>
            <person name="Maixnerova M."/>
            <person name="Higgins P.G."/>
            <person name="Nemec A."/>
        </authorList>
    </citation>
    <scope>NUCLEOTIDE SEQUENCE</scope>
    <source>
        <strain evidence="7">ANC 7225</strain>
    </source>
</reference>
<evidence type="ECO:0000313" key="6">
    <source>
        <dbReference type="EMBL" id="MDY6485681.1"/>
    </source>
</evidence>
<dbReference type="GO" id="GO:0015833">
    <property type="term" value="P:peptide transport"/>
    <property type="evidence" value="ECO:0007669"/>
    <property type="project" value="InterPro"/>
</dbReference>
<dbReference type="GO" id="GO:1904680">
    <property type="term" value="F:peptide transmembrane transporter activity"/>
    <property type="evidence" value="ECO:0007669"/>
    <property type="project" value="InterPro"/>
</dbReference>
<evidence type="ECO:0000313" key="7">
    <source>
        <dbReference type="EMBL" id="MDY6549873.1"/>
    </source>
</evidence>
<evidence type="ECO:0000313" key="10">
    <source>
        <dbReference type="Proteomes" id="UP001278995"/>
    </source>
</evidence>
<reference evidence="7 11" key="4">
    <citation type="journal article" date="2024" name="Syst. Appl. Microbiol.">
        <title>Evidence for the occurrence of Acinetobacter faecalis in cattle feces and its emended description.</title>
        <authorList>
            <person name="Kyselkova M."/>
            <person name="Xanthopoulou K."/>
            <person name="Shestivska V."/>
            <person name="Spanelova P."/>
            <person name="Maixnerova M."/>
            <person name="Higgins P.G."/>
            <person name="Nemec A."/>
        </authorList>
    </citation>
    <scope>NUCLEOTIDE SEQUENCE [LARGE SCALE GENOMIC DNA]</scope>
    <source>
        <strain evidence="7 11">ANC 7225</strain>
    </source>
</reference>
<feature type="transmembrane region" description="Helical" evidence="5">
    <location>
        <begin position="335"/>
        <end position="356"/>
    </location>
</feature>
<feature type="transmembrane region" description="Helical" evidence="5">
    <location>
        <begin position="207"/>
        <end position="227"/>
    </location>
</feature>
<keyword evidence="4 5" id="KW-0472">Membrane</keyword>
<dbReference type="NCBIfam" id="NF008306">
    <property type="entry name" value="PRK11098.1"/>
    <property type="match status" value="1"/>
</dbReference>
<evidence type="ECO:0000313" key="9">
    <source>
        <dbReference type="Proteomes" id="UP000473854"/>
    </source>
</evidence>
<evidence type="ECO:0000256" key="4">
    <source>
        <dbReference type="ARBA" id="ARBA00023136"/>
    </source>
</evidence>
<dbReference type="EMBL" id="WLYL01000012">
    <property type="protein sequence ID" value="MTD10880.1"/>
    <property type="molecule type" value="Genomic_DNA"/>
</dbReference>
<dbReference type="Proteomes" id="UP001284094">
    <property type="component" value="Unassembled WGS sequence"/>
</dbReference>
<dbReference type="Proteomes" id="UP000473854">
    <property type="component" value="Unassembled WGS sequence"/>
</dbReference>
<dbReference type="InterPro" id="IPR009248">
    <property type="entry name" value="SbmA_BacA"/>
</dbReference>
<proteinExistence type="predicted"/>
<dbReference type="PANTHER" id="PTHR11384:SF59">
    <property type="entry name" value="LYSOSOMAL COBALAMIN TRANSPORTER ABCD4"/>
    <property type="match status" value="1"/>
</dbReference>
<keyword evidence="3 5" id="KW-1133">Transmembrane helix</keyword>
<keyword evidence="1" id="KW-0813">Transport</keyword>
<evidence type="ECO:0000256" key="3">
    <source>
        <dbReference type="ARBA" id="ARBA00022989"/>
    </source>
</evidence>
<sequence>MFKSFFPNPKWFFGSLVLWFIINCVLWYSGGNTWGQYLGFAKDYHEAVLPIGVSRFWSAQFIWFYLWFFISTTIFAIFWKFKSDNPWQGWSVWGSAFILFNIWFSVQTSLVINAWYSPFYDLIQKMLGSGGGDIQDLYTGTLTFLYIAMVYVTIAVFNLFFVSHYIFRWRTAMNNYYTAHWEQLRHIEGASQRIQEDTMRFAKTTEALGVSFIQALMTLIAFLPVLFQLSDHVKSLPIIGEIPHALMWAAIGWAVFGTVVLMLVGIKLPGLEFNNQKVEAAYRKELVYGEDYHERADPQTLKDLFSKVRFNYFRLYFHYAYFNMVRIWYMQLDNLYGLFVLFPSIAAGAITLGLMMQISNVFGKVRESFQYLIESWPVIIELLSIYKRLRAFESVLEDKQN</sequence>
<dbReference type="EMBL" id="JAXHPO010000010">
    <property type="protein sequence ID" value="MDY6549873.1"/>
    <property type="molecule type" value="Genomic_DNA"/>
</dbReference>
<reference evidence="8 9" key="1">
    <citation type="submission" date="2019-11" db="EMBL/GenBank/DDBJ databases">
        <authorList>
            <person name="An D."/>
        </authorList>
    </citation>
    <scope>NUCLEOTIDE SEQUENCE [LARGE SCALE GENOMIC DNA]</scope>
    <source>
        <strain evidence="8 9">YIM 103518</strain>
    </source>
</reference>
<evidence type="ECO:0000313" key="8">
    <source>
        <dbReference type="EMBL" id="MTD10880.1"/>
    </source>
</evidence>
<dbReference type="RefSeq" id="WP_154772498.1">
    <property type="nucleotide sequence ID" value="NZ_JAXHPD010000001.1"/>
</dbReference>
<dbReference type="PANTHER" id="PTHR11384">
    <property type="entry name" value="ATP-BINDING CASSETTE, SUB-FAMILY D MEMBER"/>
    <property type="match status" value="1"/>
</dbReference>
<dbReference type="AlphaFoldDB" id="A0A6L6GE55"/>
<keyword evidence="2 5" id="KW-0812">Transmembrane</keyword>
<dbReference type="NCBIfam" id="NF009036">
    <property type="entry name" value="PRK12369.1"/>
    <property type="match status" value="1"/>
</dbReference>
<keyword evidence="11" id="KW-1185">Reference proteome</keyword>
<feature type="transmembrane region" description="Helical" evidence="5">
    <location>
        <begin position="247"/>
        <end position="266"/>
    </location>
</feature>
<dbReference type="Pfam" id="PF05992">
    <property type="entry name" value="SbmA_BacA"/>
    <property type="match status" value="1"/>
</dbReference>
<protein>
    <submittedName>
        <fullName evidence="8">Peptide antibiotic transporter SbmA</fullName>
    </submittedName>
</protein>
<feature type="transmembrane region" description="Helical" evidence="5">
    <location>
        <begin position="62"/>
        <end position="81"/>
    </location>
</feature>
<dbReference type="GO" id="GO:0005886">
    <property type="term" value="C:plasma membrane"/>
    <property type="evidence" value="ECO:0007669"/>
    <property type="project" value="TreeGrafter"/>
</dbReference>
<name>A0A6L6GE55_9GAMM</name>
<gene>
    <name evidence="8" type="primary">sbmA</name>
    <name evidence="8" type="ORF">GIX10_05385</name>
    <name evidence="7" type="ORF">SKM48_03665</name>
    <name evidence="6" type="ORF">SKM51_00355</name>
</gene>
<feature type="transmembrane region" description="Helical" evidence="5">
    <location>
        <begin position="144"/>
        <end position="167"/>
    </location>
</feature>
<evidence type="ECO:0000313" key="11">
    <source>
        <dbReference type="Proteomes" id="UP001284094"/>
    </source>
</evidence>
<feature type="transmembrane region" description="Helical" evidence="5">
    <location>
        <begin position="12"/>
        <end position="30"/>
    </location>
</feature>
<dbReference type="EMBL" id="JAXHPL010000001">
    <property type="protein sequence ID" value="MDY6485681.1"/>
    <property type="molecule type" value="Genomic_DNA"/>
</dbReference>
<comment type="caution">
    <text evidence="8">The sequence shown here is derived from an EMBL/GenBank/DDBJ whole genome shotgun (WGS) entry which is preliminary data.</text>
</comment>